<name>A0A9P1C4Z9_9DINO</name>
<sequence>MNPIHCLRSRYVHKHDPPCIFYQIGKEHLLEPNPKLGLFYSAPEWNNEQPSTFVELTQLARRSLATAIVPIGGQLHRPKDIKTGSVAFRNTIRGTGEPSRASEPAERTESPVERLKGAPKEMPRKSMVTFACDDEE</sequence>
<gene>
    <name evidence="2" type="ORF">C1SCF055_LOCUS13034</name>
</gene>
<dbReference type="EMBL" id="CAMXCT010001002">
    <property type="protein sequence ID" value="CAI3985607.1"/>
    <property type="molecule type" value="Genomic_DNA"/>
</dbReference>
<protein>
    <submittedName>
        <fullName evidence="3">Ribosomal large subunit pseudouridine synthase D</fullName>
    </submittedName>
</protein>
<evidence type="ECO:0000313" key="2">
    <source>
        <dbReference type="EMBL" id="CAI3985607.1"/>
    </source>
</evidence>
<evidence type="ECO:0000313" key="4">
    <source>
        <dbReference type="Proteomes" id="UP001152797"/>
    </source>
</evidence>
<dbReference type="EMBL" id="CAMXCT020001002">
    <property type="protein sequence ID" value="CAL1138982.1"/>
    <property type="molecule type" value="Genomic_DNA"/>
</dbReference>
<feature type="compositionally biased region" description="Basic and acidic residues" evidence="1">
    <location>
        <begin position="103"/>
        <end position="124"/>
    </location>
</feature>
<reference evidence="2" key="1">
    <citation type="submission" date="2022-10" db="EMBL/GenBank/DDBJ databases">
        <authorList>
            <person name="Chen Y."/>
            <person name="Dougan E. K."/>
            <person name="Chan C."/>
            <person name="Rhodes N."/>
            <person name="Thang M."/>
        </authorList>
    </citation>
    <scope>NUCLEOTIDE SEQUENCE</scope>
</reference>
<organism evidence="2">
    <name type="scientific">Cladocopium goreaui</name>
    <dbReference type="NCBI Taxonomy" id="2562237"/>
    <lineage>
        <taxon>Eukaryota</taxon>
        <taxon>Sar</taxon>
        <taxon>Alveolata</taxon>
        <taxon>Dinophyceae</taxon>
        <taxon>Suessiales</taxon>
        <taxon>Symbiodiniaceae</taxon>
        <taxon>Cladocopium</taxon>
    </lineage>
</organism>
<feature type="region of interest" description="Disordered" evidence="1">
    <location>
        <begin position="92"/>
        <end position="136"/>
    </location>
</feature>
<dbReference type="Proteomes" id="UP001152797">
    <property type="component" value="Unassembled WGS sequence"/>
</dbReference>
<comment type="caution">
    <text evidence="2">The sequence shown here is derived from an EMBL/GenBank/DDBJ whole genome shotgun (WGS) entry which is preliminary data.</text>
</comment>
<evidence type="ECO:0000256" key="1">
    <source>
        <dbReference type="SAM" id="MobiDB-lite"/>
    </source>
</evidence>
<proteinExistence type="predicted"/>
<reference evidence="3 4" key="2">
    <citation type="submission" date="2024-05" db="EMBL/GenBank/DDBJ databases">
        <authorList>
            <person name="Chen Y."/>
            <person name="Shah S."/>
            <person name="Dougan E. K."/>
            <person name="Thang M."/>
            <person name="Chan C."/>
        </authorList>
    </citation>
    <scope>NUCLEOTIDE SEQUENCE [LARGE SCALE GENOMIC DNA]</scope>
</reference>
<keyword evidence="4" id="KW-1185">Reference proteome</keyword>
<accession>A0A9P1C4Z9</accession>
<dbReference type="AlphaFoldDB" id="A0A9P1C4Z9"/>
<dbReference type="EMBL" id="CAMXCT030001002">
    <property type="protein sequence ID" value="CAL4772919.1"/>
    <property type="molecule type" value="Genomic_DNA"/>
</dbReference>
<evidence type="ECO:0000313" key="3">
    <source>
        <dbReference type="EMBL" id="CAL4772919.1"/>
    </source>
</evidence>